<keyword evidence="3" id="KW-1185">Reference proteome</keyword>
<sequence length="169" mass="19004">MCLVIWLVLQSKIEYADLALQRLGKFSSKSRYWLPLTATLHPVGDGQHTAAPTWDLHLDRVYMSMENSVHFAYNTDLGANEWNATLPSGSGRLLLGPPDEETPQTISLFHQLRCLDIIRHSIMAFRDVETRQAPEKVAHHCMNYLRQMVGPSAGQICTLNLCGATLDLE</sequence>
<evidence type="ECO:0000313" key="3">
    <source>
        <dbReference type="Proteomes" id="UP001465976"/>
    </source>
</evidence>
<accession>A0ABR3FD76</accession>
<evidence type="ECO:0000256" key="1">
    <source>
        <dbReference type="ARBA" id="ARBA00035112"/>
    </source>
</evidence>
<evidence type="ECO:0000313" key="2">
    <source>
        <dbReference type="EMBL" id="KAL0573265.1"/>
    </source>
</evidence>
<dbReference type="Pfam" id="PF11807">
    <property type="entry name" value="UstYa"/>
    <property type="match status" value="1"/>
</dbReference>
<proteinExistence type="inferred from homology"/>
<dbReference type="Proteomes" id="UP001465976">
    <property type="component" value="Unassembled WGS sequence"/>
</dbReference>
<comment type="similarity">
    <text evidence="1">Belongs to the ustYa family.</text>
</comment>
<gene>
    <name evidence="2" type="ORF">V5O48_008692</name>
</gene>
<comment type="caution">
    <text evidence="2">The sequence shown here is derived from an EMBL/GenBank/DDBJ whole genome shotgun (WGS) entry which is preliminary data.</text>
</comment>
<organism evidence="2 3">
    <name type="scientific">Marasmius crinis-equi</name>
    <dbReference type="NCBI Taxonomy" id="585013"/>
    <lineage>
        <taxon>Eukaryota</taxon>
        <taxon>Fungi</taxon>
        <taxon>Dikarya</taxon>
        <taxon>Basidiomycota</taxon>
        <taxon>Agaricomycotina</taxon>
        <taxon>Agaricomycetes</taxon>
        <taxon>Agaricomycetidae</taxon>
        <taxon>Agaricales</taxon>
        <taxon>Marasmiineae</taxon>
        <taxon>Marasmiaceae</taxon>
        <taxon>Marasmius</taxon>
    </lineage>
</organism>
<dbReference type="EMBL" id="JBAHYK010000523">
    <property type="protein sequence ID" value="KAL0573265.1"/>
    <property type="molecule type" value="Genomic_DNA"/>
</dbReference>
<protein>
    <submittedName>
        <fullName evidence="2">Uncharacterized protein</fullName>
    </submittedName>
</protein>
<dbReference type="InterPro" id="IPR021765">
    <property type="entry name" value="UstYa-like"/>
</dbReference>
<name>A0ABR3FD76_9AGAR</name>
<reference evidence="2 3" key="1">
    <citation type="submission" date="2024-02" db="EMBL/GenBank/DDBJ databases">
        <title>A draft genome for the cacao thread blight pathogen Marasmius crinis-equi.</title>
        <authorList>
            <person name="Cohen S.P."/>
            <person name="Baruah I.K."/>
            <person name="Amoako-Attah I."/>
            <person name="Bukari Y."/>
            <person name="Meinhardt L.W."/>
            <person name="Bailey B.A."/>
        </authorList>
    </citation>
    <scope>NUCLEOTIDE SEQUENCE [LARGE SCALE GENOMIC DNA]</scope>
    <source>
        <strain evidence="2 3">GH-76</strain>
    </source>
</reference>